<gene>
    <name evidence="1" type="ORF">NT02SARS_1683</name>
</gene>
<reference evidence="1 2" key="1">
    <citation type="journal article" date="2012" name="ISME J.">
        <title>Genomic insights to SAR86, an abundant and uncultivated marine bacterial lineage.</title>
        <authorList>
            <person name="Dupont C.L."/>
            <person name="Rusch D.B."/>
            <person name="Yooseph S."/>
            <person name="Lombardo M.J."/>
            <person name="Richter R.A."/>
            <person name="Valas R."/>
            <person name="Novotny M."/>
            <person name="Yee-Greenbaum J."/>
            <person name="Selengut J.D."/>
            <person name="Haft D.H."/>
            <person name="Halpern A.L."/>
            <person name="Lasken R.S."/>
            <person name="Nealson K."/>
            <person name="Friedman R."/>
            <person name="Venter J.C."/>
        </authorList>
    </citation>
    <scope>NUCLEOTIDE SEQUENCE [LARGE SCALE GENOMIC DNA]</scope>
</reference>
<keyword evidence="1" id="KW-0418">Kinase</keyword>
<dbReference type="GO" id="GO:0016301">
    <property type="term" value="F:kinase activity"/>
    <property type="evidence" value="ECO:0007669"/>
    <property type="project" value="UniProtKB-KW"/>
</dbReference>
<evidence type="ECO:0000313" key="1">
    <source>
        <dbReference type="EMBL" id="EJP74048.1"/>
    </source>
</evidence>
<sequence length="72" mass="8066">MPIRSDLVNIFLFEDINSKSEICFGTSNKKSPFTSNSSSESVLGVVNLLINKPRTVIIKIAIKSKFLFIDFI</sequence>
<accession>J5KJ76</accession>
<dbReference type="EMBL" id="JH611163">
    <property type="protein sequence ID" value="EJP74048.1"/>
    <property type="molecule type" value="Genomic_DNA"/>
</dbReference>
<dbReference type="HOGENOM" id="CLU_2720033_0_0_6"/>
<name>J5KJ76_9GAMM</name>
<dbReference type="Proteomes" id="UP000010116">
    <property type="component" value="Unassembled WGS sequence"/>
</dbReference>
<evidence type="ECO:0000313" key="2">
    <source>
        <dbReference type="Proteomes" id="UP000010116"/>
    </source>
</evidence>
<protein>
    <submittedName>
        <fullName evidence="1">Camk family protein kinase</fullName>
    </submittedName>
</protein>
<dbReference type="AlphaFoldDB" id="J5KJ76"/>
<keyword evidence="1" id="KW-0808">Transferase</keyword>
<organism evidence="1 2">
    <name type="scientific">SAR86 cluster bacterium SAR86B</name>
    <dbReference type="NCBI Taxonomy" id="1123867"/>
    <lineage>
        <taxon>Bacteria</taxon>
        <taxon>Pseudomonadati</taxon>
        <taxon>Pseudomonadota</taxon>
        <taxon>Gammaproteobacteria</taxon>
        <taxon>SAR86 cluster</taxon>
    </lineage>
</organism>
<proteinExistence type="predicted"/>